<dbReference type="EMBL" id="MCOG01000430">
    <property type="protein sequence ID" value="ORY07566.1"/>
    <property type="molecule type" value="Genomic_DNA"/>
</dbReference>
<evidence type="ECO:0000256" key="2">
    <source>
        <dbReference type="ARBA" id="ARBA00022670"/>
    </source>
</evidence>
<dbReference type="GO" id="GO:0006518">
    <property type="term" value="P:peptide metabolic process"/>
    <property type="evidence" value="ECO:0007669"/>
    <property type="project" value="TreeGrafter"/>
</dbReference>
<evidence type="ECO:0000313" key="11">
    <source>
        <dbReference type="EMBL" id="ORY07566.1"/>
    </source>
</evidence>
<dbReference type="InterPro" id="IPR024080">
    <property type="entry name" value="Neurolysin/TOP_N"/>
</dbReference>
<dbReference type="Gene3D" id="3.40.390.10">
    <property type="entry name" value="Collagenase (Catalytic Domain)"/>
    <property type="match status" value="1"/>
</dbReference>
<keyword evidence="8" id="KW-0175">Coiled coil</keyword>
<feature type="domain" description="Peptidase M3A/M3B catalytic" evidence="10">
    <location>
        <begin position="245"/>
        <end position="687"/>
    </location>
</feature>
<reference evidence="11 12" key="1">
    <citation type="submission" date="2016-08" db="EMBL/GenBank/DDBJ databases">
        <title>A Parts List for Fungal Cellulosomes Revealed by Comparative Genomics.</title>
        <authorList>
            <consortium name="DOE Joint Genome Institute"/>
            <person name="Haitjema C.H."/>
            <person name="Gilmore S.P."/>
            <person name="Henske J.K."/>
            <person name="Solomon K.V."/>
            <person name="De Groot R."/>
            <person name="Kuo A."/>
            <person name="Mondo S.J."/>
            <person name="Salamov A.A."/>
            <person name="Labutti K."/>
            <person name="Zhao Z."/>
            <person name="Chiniquy J."/>
            <person name="Barry K."/>
            <person name="Brewer H.M."/>
            <person name="Purvine S.O."/>
            <person name="Wright A.T."/>
            <person name="Boxma B."/>
            <person name="Van Alen T."/>
            <person name="Hackstein J.H."/>
            <person name="Baker S.E."/>
            <person name="Grigoriev I.V."/>
            <person name="O'Malley M.A."/>
        </authorList>
    </citation>
    <scope>NUCLEOTIDE SEQUENCE [LARGE SCALE GENOMIC DNA]</scope>
    <source>
        <strain evidence="11 12">G1</strain>
    </source>
</reference>
<keyword evidence="3 7" id="KW-0479">Metal-binding</keyword>
<keyword evidence="9" id="KW-0732">Signal</keyword>
<feature type="chain" id="PRO_5013208850" evidence="9">
    <location>
        <begin position="20"/>
        <end position="692"/>
    </location>
</feature>
<dbReference type="Gene3D" id="1.10.1370.10">
    <property type="entry name" value="Neurolysin, domain 3"/>
    <property type="match status" value="1"/>
</dbReference>
<sequence>MNILLILFTLAILISLSATKNNTEYDIIELIDWSVYNKEGIKEKANDYILFESKIIDEIENIPDEKCSFDSVIVPIGRYIQDKINSIKLIIDFLKYVPTDNDIREVATEALFEIEKFENDNYKNNKIIFHKISKVLENIKTGLFDEPEDHEDKALLNKIFKDFKKRGLGLSKEDSDELNNLKKRLSDLTNDFNQCLNEDITSFTFTEKELKGVPKNILQYYEKIKKNGEVAYNIDFDELGYKVIMEQARNENTRKVTREIVDQRCKSNVDILKEIAIIKLKIANLYGYKSHSQFRLENNMAKTPETVFNFLNKLKEKIQPKAKEEIQKLLEYKKIEKAALNETYDGTFNLWDFEYYRKQLLRKEYPLNKNINVYYPVNEVIKEIHNIYEKLLSIKIKEIKNPNVWSSDVRQFIVSDEITKDIIGTFYTDIFYKQGKYDFTSSYILEYGYKDENGNRVHPCGVIVSNFDKPTSENPALLSHEDIIDYFHELGHIFHLLLSENKWSKFNGWLSEDDFTETPSQLLEYWAWEPQVLVKISHHYKNHEEKIPLDVAMKMAEIKNCDIGINILYQIFYSLVDLKLFSIEKEDEDFNPNEIWNSLTKEVLMVDTNFDHIVNEYDSIYYSYLWGQVYSADMFYSQFKKHGIFNTKIGRKYRNILKKGSSYKAMDLLEEFLNRYPNDNAFIENLDLSSSD</sequence>
<keyword evidence="12" id="KW-1185">Reference proteome</keyword>
<evidence type="ECO:0000256" key="4">
    <source>
        <dbReference type="ARBA" id="ARBA00022801"/>
    </source>
</evidence>
<comment type="cofactor">
    <cofactor evidence="7">
        <name>Zn(2+)</name>
        <dbReference type="ChEBI" id="CHEBI:29105"/>
    </cofactor>
    <text evidence="7">Binds 1 zinc ion.</text>
</comment>
<proteinExistence type="inferred from homology"/>
<keyword evidence="6 7" id="KW-0482">Metalloprotease</keyword>
<evidence type="ECO:0000313" key="12">
    <source>
        <dbReference type="Proteomes" id="UP000193920"/>
    </source>
</evidence>
<dbReference type="InterPro" id="IPR001567">
    <property type="entry name" value="Pept_M3A_M3B_dom"/>
</dbReference>
<dbReference type="Proteomes" id="UP000193920">
    <property type="component" value="Unassembled WGS sequence"/>
</dbReference>
<dbReference type="OrthoDB" id="534666at2759"/>
<evidence type="ECO:0000259" key="10">
    <source>
        <dbReference type="Pfam" id="PF01432"/>
    </source>
</evidence>
<evidence type="ECO:0000256" key="6">
    <source>
        <dbReference type="ARBA" id="ARBA00023049"/>
    </source>
</evidence>
<evidence type="ECO:0000256" key="1">
    <source>
        <dbReference type="ARBA" id="ARBA00006040"/>
    </source>
</evidence>
<evidence type="ECO:0000256" key="7">
    <source>
        <dbReference type="RuleBase" id="RU003435"/>
    </source>
</evidence>
<dbReference type="InterPro" id="IPR024079">
    <property type="entry name" value="MetalloPept_cat_dom_sf"/>
</dbReference>
<evidence type="ECO:0000256" key="9">
    <source>
        <dbReference type="SAM" id="SignalP"/>
    </source>
</evidence>
<dbReference type="GO" id="GO:0046872">
    <property type="term" value="F:metal ion binding"/>
    <property type="evidence" value="ECO:0007669"/>
    <property type="project" value="UniProtKB-UniRule"/>
</dbReference>
<dbReference type="InterPro" id="IPR024077">
    <property type="entry name" value="Neurolysin/TOP_dom2"/>
</dbReference>
<dbReference type="STRING" id="1754190.A0A1Y1ZBK5"/>
<comment type="similarity">
    <text evidence="1 7">Belongs to the peptidase M3 family.</text>
</comment>
<evidence type="ECO:0000256" key="8">
    <source>
        <dbReference type="SAM" id="Coils"/>
    </source>
</evidence>
<organism evidence="11 12">
    <name type="scientific">Neocallimastix californiae</name>
    <dbReference type="NCBI Taxonomy" id="1754190"/>
    <lineage>
        <taxon>Eukaryota</taxon>
        <taxon>Fungi</taxon>
        <taxon>Fungi incertae sedis</taxon>
        <taxon>Chytridiomycota</taxon>
        <taxon>Chytridiomycota incertae sedis</taxon>
        <taxon>Neocallimastigomycetes</taxon>
        <taxon>Neocallimastigales</taxon>
        <taxon>Neocallimastigaceae</taxon>
        <taxon>Neocallimastix</taxon>
    </lineage>
</organism>
<dbReference type="CDD" id="cd06455">
    <property type="entry name" value="M3A_TOP"/>
    <property type="match status" value="1"/>
</dbReference>
<feature type="coiled-coil region" evidence="8">
    <location>
        <begin position="171"/>
        <end position="198"/>
    </location>
</feature>
<evidence type="ECO:0000256" key="5">
    <source>
        <dbReference type="ARBA" id="ARBA00022833"/>
    </source>
</evidence>
<dbReference type="Pfam" id="PF01432">
    <property type="entry name" value="Peptidase_M3"/>
    <property type="match status" value="1"/>
</dbReference>
<dbReference type="GO" id="GO:0004222">
    <property type="term" value="F:metalloendopeptidase activity"/>
    <property type="evidence" value="ECO:0007669"/>
    <property type="project" value="InterPro"/>
</dbReference>
<dbReference type="GO" id="GO:0006508">
    <property type="term" value="P:proteolysis"/>
    <property type="evidence" value="ECO:0007669"/>
    <property type="project" value="UniProtKB-KW"/>
</dbReference>
<keyword evidence="4 7" id="KW-0378">Hydrolase</keyword>
<dbReference type="Gene3D" id="1.20.1050.40">
    <property type="entry name" value="Endopeptidase. Chain P, domain 1"/>
    <property type="match status" value="1"/>
</dbReference>
<accession>A0A1Y1ZBK5</accession>
<keyword evidence="5 7" id="KW-0862">Zinc</keyword>
<evidence type="ECO:0000256" key="3">
    <source>
        <dbReference type="ARBA" id="ARBA00022723"/>
    </source>
</evidence>
<dbReference type="PANTHER" id="PTHR11804:SF84">
    <property type="entry name" value="SACCHAROLYSIN"/>
    <property type="match status" value="1"/>
</dbReference>
<comment type="caution">
    <text evidence="11">The sequence shown here is derived from an EMBL/GenBank/DDBJ whole genome shotgun (WGS) entry which is preliminary data.</text>
</comment>
<feature type="signal peptide" evidence="9">
    <location>
        <begin position="1"/>
        <end position="19"/>
    </location>
</feature>
<dbReference type="SUPFAM" id="SSF55486">
    <property type="entry name" value="Metalloproteases ('zincins'), catalytic domain"/>
    <property type="match status" value="1"/>
</dbReference>
<name>A0A1Y1ZBK5_9FUNG</name>
<dbReference type="AlphaFoldDB" id="A0A1Y1ZBK5"/>
<dbReference type="InterPro" id="IPR045090">
    <property type="entry name" value="Pept_M3A_M3B"/>
</dbReference>
<protein>
    <submittedName>
        <fullName evidence="11">Zincin</fullName>
    </submittedName>
</protein>
<gene>
    <name evidence="11" type="ORF">LY90DRAFT_519103</name>
</gene>
<keyword evidence="2 7" id="KW-0645">Protease</keyword>
<dbReference type="PANTHER" id="PTHR11804">
    <property type="entry name" value="PROTEASE M3 THIMET OLIGOPEPTIDASE-RELATED"/>
    <property type="match status" value="1"/>
</dbReference>